<organism evidence="2 3">
    <name type="scientific">Mycena alexandri</name>
    <dbReference type="NCBI Taxonomy" id="1745969"/>
    <lineage>
        <taxon>Eukaryota</taxon>
        <taxon>Fungi</taxon>
        <taxon>Dikarya</taxon>
        <taxon>Basidiomycota</taxon>
        <taxon>Agaricomycotina</taxon>
        <taxon>Agaricomycetes</taxon>
        <taxon>Agaricomycetidae</taxon>
        <taxon>Agaricales</taxon>
        <taxon>Marasmiineae</taxon>
        <taxon>Mycenaceae</taxon>
        <taxon>Mycena</taxon>
    </lineage>
</organism>
<feature type="region of interest" description="Disordered" evidence="1">
    <location>
        <begin position="304"/>
        <end position="324"/>
    </location>
</feature>
<feature type="region of interest" description="Disordered" evidence="1">
    <location>
        <begin position="210"/>
        <end position="229"/>
    </location>
</feature>
<name>A0AAD6SEQ8_9AGAR</name>
<reference evidence="2" key="1">
    <citation type="submission" date="2023-03" db="EMBL/GenBank/DDBJ databases">
        <title>Massive genome expansion in bonnet fungi (Mycena s.s.) driven by repeated elements and novel gene families across ecological guilds.</title>
        <authorList>
            <consortium name="Lawrence Berkeley National Laboratory"/>
            <person name="Harder C.B."/>
            <person name="Miyauchi S."/>
            <person name="Viragh M."/>
            <person name="Kuo A."/>
            <person name="Thoen E."/>
            <person name="Andreopoulos B."/>
            <person name="Lu D."/>
            <person name="Skrede I."/>
            <person name="Drula E."/>
            <person name="Henrissat B."/>
            <person name="Morin E."/>
            <person name="Kohler A."/>
            <person name="Barry K."/>
            <person name="LaButti K."/>
            <person name="Morin E."/>
            <person name="Salamov A."/>
            <person name="Lipzen A."/>
            <person name="Mereny Z."/>
            <person name="Hegedus B."/>
            <person name="Baldrian P."/>
            <person name="Stursova M."/>
            <person name="Weitz H."/>
            <person name="Taylor A."/>
            <person name="Grigoriev I.V."/>
            <person name="Nagy L.G."/>
            <person name="Martin F."/>
            <person name="Kauserud H."/>
        </authorList>
    </citation>
    <scope>NUCLEOTIDE SEQUENCE</scope>
    <source>
        <strain evidence="2">CBHHK200</strain>
    </source>
</reference>
<evidence type="ECO:0000313" key="3">
    <source>
        <dbReference type="Proteomes" id="UP001218188"/>
    </source>
</evidence>
<sequence>MDLQRGERYADIDEILASRERQSREPHIFPYNLYSHQRMCQSHHTDSERFESAWVALHPLNPNPKSKEMGTGRRLNTLGADKNMPHPVCFCVRILVTVLVVAPSMTADPVLFFARLNSDAASLNSGANQLDLARKAWERMAKRRAVIRESASAKAEYQAKAREHSARFCRAHGHRLAQAQQQHRATVAIAKVGYDRWYDGLERRLYLREEEQRAQEQPTSDLDEGPPIMPPIIDPAIDPALNFDSLVIDPALSSAIDPVLDPPTREQALRCDPPTQEQAPRHEPEYGRALECCESYGDKVNSWLNNMDPPAAPEYVRHRRRRED</sequence>
<gene>
    <name evidence="2" type="ORF">C8F04DRAFT_1267964</name>
</gene>
<comment type="caution">
    <text evidence="2">The sequence shown here is derived from an EMBL/GenBank/DDBJ whole genome shotgun (WGS) entry which is preliminary data.</text>
</comment>
<dbReference type="Proteomes" id="UP001218188">
    <property type="component" value="Unassembled WGS sequence"/>
</dbReference>
<protein>
    <submittedName>
        <fullName evidence="2">Uncharacterized protein</fullName>
    </submittedName>
</protein>
<keyword evidence="3" id="KW-1185">Reference proteome</keyword>
<evidence type="ECO:0000313" key="2">
    <source>
        <dbReference type="EMBL" id="KAJ7026596.1"/>
    </source>
</evidence>
<feature type="region of interest" description="Disordered" evidence="1">
    <location>
        <begin position="257"/>
        <end position="286"/>
    </location>
</feature>
<evidence type="ECO:0000256" key="1">
    <source>
        <dbReference type="SAM" id="MobiDB-lite"/>
    </source>
</evidence>
<accession>A0AAD6SEQ8</accession>
<proteinExistence type="predicted"/>
<dbReference type="AlphaFoldDB" id="A0AAD6SEQ8"/>
<dbReference type="EMBL" id="JARJCM010000136">
    <property type="protein sequence ID" value="KAJ7026596.1"/>
    <property type="molecule type" value="Genomic_DNA"/>
</dbReference>